<evidence type="ECO:0000313" key="1">
    <source>
        <dbReference type="EMBL" id="KAF7267346.1"/>
    </source>
</evidence>
<evidence type="ECO:0000313" key="2">
    <source>
        <dbReference type="Proteomes" id="UP000625711"/>
    </source>
</evidence>
<organism evidence="1 2">
    <name type="scientific">Rhynchophorus ferrugineus</name>
    <name type="common">Red palm weevil</name>
    <name type="synonym">Curculio ferrugineus</name>
    <dbReference type="NCBI Taxonomy" id="354439"/>
    <lineage>
        <taxon>Eukaryota</taxon>
        <taxon>Metazoa</taxon>
        <taxon>Ecdysozoa</taxon>
        <taxon>Arthropoda</taxon>
        <taxon>Hexapoda</taxon>
        <taxon>Insecta</taxon>
        <taxon>Pterygota</taxon>
        <taxon>Neoptera</taxon>
        <taxon>Endopterygota</taxon>
        <taxon>Coleoptera</taxon>
        <taxon>Polyphaga</taxon>
        <taxon>Cucujiformia</taxon>
        <taxon>Curculionidae</taxon>
        <taxon>Dryophthorinae</taxon>
        <taxon>Rhynchophorus</taxon>
    </lineage>
</organism>
<keyword evidence="2" id="KW-1185">Reference proteome</keyword>
<dbReference type="Proteomes" id="UP000625711">
    <property type="component" value="Unassembled WGS sequence"/>
</dbReference>
<sequence length="151" mass="17039">MQDRISTDGEFFSNHLYTKDKRPLTPHLAGWKASQQTNKGNYDFIMGNFVDAAEKKSGDAVVREGFSLDMPFTIYRSVENIRTPEGISTPHQTSATDAINNCNGGESRQCEKKLANKHFAQLAAYNENAFLGRVEWCDARFGITIRYSYVT</sequence>
<name>A0A834M486_RHYFE</name>
<proteinExistence type="predicted"/>
<comment type="caution">
    <text evidence="1">The sequence shown here is derived from an EMBL/GenBank/DDBJ whole genome shotgun (WGS) entry which is preliminary data.</text>
</comment>
<gene>
    <name evidence="1" type="ORF">GWI33_019419</name>
</gene>
<reference evidence="1" key="1">
    <citation type="submission" date="2020-08" db="EMBL/GenBank/DDBJ databases">
        <title>Genome sequencing and assembly of the red palm weevil Rhynchophorus ferrugineus.</title>
        <authorList>
            <person name="Dias G.B."/>
            <person name="Bergman C.M."/>
            <person name="Manee M."/>
        </authorList>
    </citation>
    <scope>NUCLEOTIDE SEQUENCE</scope>
    <source>
        <strain evidence="1">AA-2017</strain>
        <tissue evidence="1">Whole larva</tissue>
    </source>
</reference>
<accession>A0A834M486</accession>
<dbReference type="AlphaFoldDB" id="A0A834M486"/>
<protein>
    <submittedName>
        <fullName evidence="1">Uncharacterized protein</fullName>
    </submittedName>
</protein>
<dbReference type="EMBL" id="JAACXV010014434">
    <property type="protein sequence ID" value="KAF7267346.1"/>
    <property type="molecule type" value="Genomic_DNA"/>
</dbReference>